<keyword evidence="3" id="KW-1185">Reference proteome</keyword>
<dbReference type="Proteomes" id="UP000019140">
    <property type="component" value="Unassembled WGS sequence"/>
</dbReference>
<evidence type="ECO:0000256" key="1">
    <source>
        <dbReference type="SAM" id="MobiDB-lite"/>
    </source>
</evidence>
<sequence>MLAAAREAGSRAAAASMARGGTAEPSGASQLAPAPRHRGWPLALPRWCAQSGPGLRPGSGMGKKELLNQAPNHRYFRIKAV</sequence>
<proteinExistence type="predicted"/>
<evidence type="ECO:0000313" key="3">
    <source>
        <dbReference type="Proteomes" id="UP000019140"/>
    </source>
</evidence>
<dbReference type="AlphaFoldDB" id="W4M2G9"/>
<reference evidence="2 3" key="1">
    <citation type="journal article" date="2014" name="Nature">
        <title>An environmental bacterial taxon with a large and distinct metabolic repertoire.</title>
        <authorList>
            <person name="Wilson M.C."/>
            <person name="Mori T."/>
            <person name="Ruckert C."/>
            <person name="Uria A.R."/>
            <person name="Helf M.J."/>
            <person name="Takada K."/>
            <person name="Gernert C."/>
            <person name="Steffens U.A."/>
            <person name="Heycke N."/>
            <person name="Schmitt S."/>
            <person name="Rinke C."/>
            <person name="Helfrich E.J."/>
            <person name="Brachmann A.O."/>
            <person name="Gurgui C."/>
            <person name="Wakimoto T."/>
            <person name="Kracht M."/>
            <person name="Crusemann M."/>
            <person name="Hentschel U."/>
            <person name="Abe I."/>
            <person name="Matsunaga S."/>
            <person name="Kalinowski J."/>
            <person name="Takeyama H."/>
            <person name="Piel J."/>
        </authorList>
    </citation>
    <scope>NUCLEOTIDE SEQUENCE [LARGE SCALE GENOMIC DNA]</scope>
    <source>
        <strain evidence="3">TSY2</strain>
    </source>
</reference>
<gene>
    <name evidence="2" type="ORF">ETSY2_29100</name>
</gene>
<protein>
    <submittedName>
        <fullName evidence="2">Uncharacterized protein</fullName>
    </submittedName>
</protein>
<organism evidence="2 3">
    <name type="scientific">Candidatus Entotheonella gemina</name>
    <dbReference type="NCBI Taxonomy" id="1429439"/>
    <lineage>
        <taxon>Bacteria</taxon>
        <taxon>Pseudomonadati</taxon>
        <taxon>Nitrospinota/Tectimicrobiota group</taxon>
        <taxon>Candidatus Tectimicrobiota</taxon>
        <taxon>Candidatus Entotheonellia</taxon>
        <taxon>Candidatus Entotheonellales</taxon>
        <taxon>Candidatus Entotheonellaceae</taxon>
        <taxon>Candidatus Entotheonella</taxon>
    </lineage>
</organism>
<accession>W4M2G9</accession>
<name>W4M2G9_9BACT</name>
<feature type="compositionally biased region" description="Low complexity" evidence="1">
    <location>
        <begin position="1"/>
        <end position="24"/>
    </location>
</feature>
<evidence type="ECO:0000313" key="2">
    <source>
        <dbReference type="EMBL" id="ETX04390.1"/>
    </source>
</evidence>
<dbReference type="EMBL" id="AZHX01001235">
    <property type="protein sequence ID" value="ETX04390.1"/>
    <property type="molecule type" value="Genomic_DNA"/>
</dbReference>
<feature type="region of interest" description="Disordered" evidence="1">
    <location>
        <begin position="1"/>
        <end position="37"/>
    </location>
</feature>
<comment type="caution">
    <text evidence="2">The sequence shown here is derived from an EMBL/GenBank/DDBJ whole genome shotgun (WGS) entry which is preliminary data.</text>
</comment>
<dbReference type="HOGENOM" id="CLU_2567478_0_0_7"/>